<keyword evidence="1" id="KW-1133">Transmembrane helix</keyword>
<name>A0ABS1JHS2_9BACL</name>
<evidence type="ECO:0000313" key="3">
    <source>
        <dbReference type="Proteomes" id="UP000602284"/>
    </source>
</evidence>
<keyword evidence="3" id="KW-1185">Reference proteome</keyword>
<gene>
    <name evidence="2" type="ORF">JJB07_22280</name>
</gene>
<keyword evidence="1" id="KW-0812">Transmembrane</keyword>
<keyword evidence="1" id="KW-0472">Membrane</keyword>
<proteinExistence type="predicted"/>
<accession>A0ABS1JHS2</accession>
<comment type="caution">
    <text evidence="2">The sequence shown here is derived from an EMBL/GenBank/DDBJ whole genome shotgun (WGS) entry which is preliminary data.</text>
</comment>
<evidence type="ECO:0000313" key="2">
    <source>
        <dbReference type="EMBL" id="MBL0389323.1"/>
    </source>
</evidence>
<reference evidence="2 3" key="1">
    <citation type="submission" date="2021-01" db="EMBL/GenBank/DDBJ databases">
        <title>Tumebacillus sp. strain ITR2 16S ribosomal RNA gene Genome sequencing and assembly.</title>
        <authorList>
            <person name="Kang M."/>
        </authorList>
    </citation>
    <scope>NUCLEOTIDE SEQUENCE [LARGE SCALE GENOMIC DNA]</scope>
    <source>
        <strain evidence="2 3">ITR2</strain>
    </source>
</reference>
<organism evidence="2 3">
    <name type="scientific">Tumebacillus amylolyticus</name>
    <dbReference type="NCBI Taxonomy" id="2801339"/>
    <lineage>
        <taxon>Bacteria</taxon>
        <taxon>Bacillati</taxon>
        <taxon>Bacillota</taxon>
        <taxon>Bacilli</taxon>
        <taxon>Bacillales</taxon>
        <taxon>Alicyclobacillaceae</taxon>
        <taxon>Tumebacillus</taxon>
    </lineage>
</organism>
<dbReference type="Proteomes" id="UP000602284">
    <property type="component" value="Unassembled WGS sequence"/>
</dbReference>
<protein>
    <submittedName>
        <fullName evidence="2">Uncharacterized protein</fullName>
    </submittedName>
</protein>
<evidence type="ECO:0000256" key="1">
    <source>
        <dbReference type="SAM" id="Phobius"/>
    </source>
</evidence>
<dbReference type="EMBL" id="JAEQNB010000010">
    <property type="protein sequence ID" value="MBL0389323.1"/>
    <property type="molecule type" value="Genomic_DNA"/>
</dbReference>
<sequence>MRISWVYSLYLGLYTLLWLALTVIGYRTFLFDGGRGGTLEAGPYFFLTGLLWVVCCMVRSVRMRAGKNLYDPVSGSLALSGLLLILYANLA</sequence>
<dbReference type="RefSeq" id="WP_201638319.1">
    <property type="nucleotide sequence ID" value="NZ_JAEQNB010000010.1"/>
</dbReference>
<feature type="transmembrane region" description="Helical" evidence="1">
    <location>
        <begin position="41"/>
        <end position="61"/>
    </location>
</feature>
<feature type="transmembrane region" description="Helical" evidence="1">
    <location>
        <begin position="7"/>
        <end position="29"/>
    </location>
</feature>
<feature type="transmembrane region" description="Helical" evidence="1">
    <location>
        <begin position="73"/>
        <end position="90"/>
    </location>
</feature>